<evidence type="ECO:0000256" key="6">
    <source>
        <dbReference type="ARBA" id="ARBA00022989"/>
    </source>
</evidence>
<keyword evidence="4" id="KW-1003">Cell membrane</keyword>
<feature type="transmembrane region" description="Helical" evidence="8">
    <location>
        <begin position="173"/>
        <end position="190"/>
    </location>
</feature>
<dbReference type="CDD" id="cd17321">
    <property type="entry name" value="MFS_MMR_MDR_like"/>
    <property type="match status" value="1"/>
</dbReference>
<evidence type="ECO:0000313" key="10">
    <source>
        <dbReference type="EMBL" id="SEK69379.1"/>
    </source>
</evidence>
<dbReference type="InterPro" id="IPR036259">
    <property type="entry name" value="MFS_trans_sf"/>
</dbReference>
<comment type="subcellular location">
    <subcellularLocation>
        <location evidence="1">Cell membrane</location>
        <topology evidence="1">Multi-pass membrane protein</topology>
    </subcellularLocation>
</comment>
<dbReference type="Gene3D" id="1.20.1720.10">
    <property type="entry name" value="Multidrug resistance protein D"/>
    <property type="match status" value="1"/>
</dbReference>
<dbReference type="PANTHER" id="PTHR42718:SF9">
    <property type="entry name" value="MAJOR FACILITATOR SUPERFAMILY MULTIDRUG TRANSPORTER MFSC"/>
    <property type="match status" value="1"/>
</dbReference>
<dbReference type="InterPro" id="IPR004638">
    <property type="entry name" value="EmrB-like"/>
</dbReference>
<sequence length="459" mass="49047">MEEITDCITKEKLPSFGFVVGTTSLAFVVSQLDVSIVNIALPQIAQTFSADISALQWIVDAYTIAFAVLMLSAGGMGDLLGSKQIFQLGLFVFGIASLGCGYAWNVPSLICFRVLQGVGAATMIPSSLSILNQTFSHDKKQRARAVALWTAAGGVSIAAGPILGGLLIHISSWRMIFLVNIPICLGGLLLSRHLHESDRHPNKGFDILGQFLWMFTLTAFIGAIIEWHDLGYKHPFIISSLLFSVITFCLFIITEKRAIAPILPLDLFRSANFNVLILLGIILNNAYYGTVFVLSLYLQDVLLYSSLHAGLAFIPLTAGFIVSNLISGKLMAHYGIRLPVLLGTSIALIGFTALLIADTDTQYWQLFFPFITIPLGMGLAVPAMTTGILASVTKTRSGTASAVLNTTRQAAGALGVAIFGAMANGGSAAIVHAISVSSIISACSLFCCAILIFKYLKAV</sequence>
<feature type="transmembrane region" description="Helical" evidence="8">
    <location>
        <begin position="234"/>
        <end position="254"/>
    </location>
</feature>
<dbReference type="EMBL" id="FOAF01000001">
    <property type="protein sequence ID" value="SEK69379.1"/>
    <property type="molecule type" value="Genomic_DNA"/>
</dbReference>
<evidence type="ECO:0000256" key="8">
    <source>
        <dbReference type="SAM" id="Phobius"/>
    </source>
</evidence>
<feature type="domain" description="Major facilitator superfamily (MFS) profile" evidence="9">
    <location>
        <begin position="19"/>
        <end position="459"/>
    </location>
</feature>
<feature type="transmembrane region" description="Helical" evidence="8">
    <location>
        <begin position="110"/>
        <end position="131"/>
    </location>
</feature>
<keyword evidence="6 8" id="KW-1133">Transmembrane helix</keyword>
<accession>A0A1H7J3S1</accession>
<dbReference type="SUPFAM" id="SSF103473">
    <property type="entry name" value="MFS general substrate transporter"/>
    <property type="match status" value="1"/>
</dbReference>
<feature type="transmembrane region" description="Helical" evidence="8">
    <location>
        <begin position="363"/>
        <end position="390"/>
    </location>
</feature>
<dbReference type="OrthoDB" id="9793283at2"/>
<feature type="transmembrane region" description="Helical" evidence="8">
    <location>
        <begin position="338"/>
        <end position="357"/>
    </location>
</feature>
<dbReference type="STRING" id="407022.SAMN05661044_00912"/>
<reference evidence="11" key="1">
    <citation type="submission" date="2016-10" db="EMBL/GenBank/DDBJ databases">
        <authorList>
            <person name="Varghese N."/>
            <person name="Submissions S."/>
        </authorList>
    </citation>
    <scope>NUCLEOTIDE SEQUENCE [LARGE SCALE GENOMIC DNA]</scope>
    <source>
        <strain evidence="11">DSM 18733</strain>
    </source>
</reference>
<evidence type="ECO:0000256" key="2">
    <source>
        <dbReference type="ARBA" id="ARBA00008537"/>
    </source>
</evidence>
<protein>
    <submittedName>
        <fullName evidence="10">MFS transporter, DHA2 family, methylenomycin A resistance protein</fullName>
    </submittedName>
</protein>
<proteinExistence type="inferred from homology"/>
<feature type="transmembrane region" description="Helical" evidence="8">
    <location>
        <begin position="143"/>
        <end position="167"/>
    </location>
</feature>
<dbReference type="AlphaFoldDB" id="A0A1H7J3S1"/>
<dbReference type="PANTHER" id="PTHR42718">
    <property type="entry name" value="MAJOR FACILITATOR SUPERFAMILY MULTIDRUG TRANSPORTER MFSC"/>
    <property type="match status" value="1"/>
</dbReference>
<comment type="similarity">
    <text evidence="2">Belongs to the major facilitator superfamily. EmrB family.</text>
</comment>
<dbReference type="InterPro" id="IPR011701">
    <property type="entry name" value="MFS"/>
</dbReference>
<evidence type="ECO:0000256" key="1">
    <source>
        <dbReference type="ARBA" id="ARBA00004651"/>
    </source>
</evidence>
<dbReference type="PROSITE" id="PS50850">
    <property type="entry name" value="MFS"/>
    <property type="match status" value="1"/>
</dbReference>
<name>A0A1H7J3S1_OLID1</name>
<feature type="transmembrane region" description="Helical" evidence="8">
    <location>
        <begin position="211"/>
        <end position="228"/>
    </location>
</feature>
<evidence type="ECO:0000256" key="7">
    <source>
        <dbReference type="ARBA" id="ARBA00023136"/>
    </source>
</evidence>
<evidence type="ECO:0000256" key="4">
    <source>
        <dbReference type="ARBA" id="ARBA00022475"/>
    </source>
</evidence>
<evidence type="ECO:0000313" key="11">
    <source>
        <dbReference type="Proteomes" id="UP000199421"/>
    </source>
</evidence>
<dbReference type="Pfam" id="PF07690">
    <property type="entry name" value="MFS_1"/>
    <property type="match status" value="1"/>
</dbReference>
<dbReference type="Proteomes" id="UP000199421">
    <property type="component" value="Unassembled WGS sequence"/>
</dbReference>
<feature type="transmembrane region" description="Helical" evidence="8">
    <location>
        <begin position="429"/>
        <end position="453"/>
    </location>
</feature>
<keyword evidence="7 8" id="KW-0472">Membrane</keyword>
<dbReference type="RefSeq" id="WP_093318999.1">
    <property type="nucleotide sequence ID" value="NZ_FOAF01000001.1"/>
</dbReference>
<dbReference type="NCBIfam" id="TIGR00711">
    <property type="entry name" value="efflux_EmrB"/>
    <property type="match status" value="1"/>
</dbReference>
<feature type="transmembrane region" description="Helical" evidence="8">
    <location>
        <begin position="54"/>
        <end position="73"/>
    </location>
</feature>
<feature type="transmembrane region" description="Helical" evidence="8">
    <location>
        <begin position="303"/>
        <end position="326"/>
    </location>
</feature>
<dbReference type="GO" id="GO:0022857">
    <property type="term" value="F:transmembrane transporter activity"/>
    <property type="evidence" value="ECO:0007669"/>
    <property type="project" value="InterPro"/>
</dbReference>
<evidence type="ECO:0000256" key="5">
    <source>
        <dbReference type="ARBA" id="ARBA00022692"/>
    </source>
</evidence>
<keyword evidence="11" id="KW-1185">Reference proteome</keyword>
<dbReference type="Gene3D" id="1.20.1250.20">
    <property type="entry name" value="MFS general substrate transporter like domains"/>
    <property type="match status" value="1"/>
</dbReference>
<dbReference type="GO" id="GO:0005886">
    <property type="term" value="C:plasma membrane"/>
    <property type="evidence" value="ECO:0007669"/>
    <property type="project" value="UniProtKB-SubCell"/>
</dbReference>
<gene>
    <name evidence="10" type="ORF">SAMN05661044_00912</name>
</gene>
<dbReference type="InterPro" id="IPR020846">
    <property type="entry name" value="MFS_dom"/>
</dbReference>
<feature type="transmembrane region" description="Helical" evidence="8">
    <location>
        <begin position="402"/>
        <end position="423"/>
    </location>
</feature>
<keyword evidence="5 8" id="KW-0812">Transmembrane</keyword>
<keyword evidence="3" id="KW-0813">Transport</keyword>
<feature type="transmembrane region" description="Helical" evidence="8">
    <location>
        <begin position="275"/>
        <end position="297"/>
    </location>
</feature>
<evidence type="ECO:0000256" key="3">
    <source>
        <dbReference type="ARBA" id="ARBA00022448"/>
    </source>
</evidence>
<feature type="transmembrane region" description="Helical" evidence="8">
    <location>
        <begin position="85"/>
        <end position="104"/>
    </location>
</feature>
<evidence type="ECO:0000259" key="9">
    <source>
        <dbReference type="PROSITE" id="PS50850"/>
    </source>
</evidence>
<organism evidence="10 11">
    <name type="scientific">Olivibacter domesticus</name>
    <name type="common">Pseudosphingobacterium domesticum</name>
    <dbReference type="NCBI Taxonomy" id="407022"/>
    <lineage>
        <taxon>Bacteria</taxon>
        <taxon>Pseudomonadati</taxon>
        <taxon>Bacteroidota</taxon>
        <taxon>Sphingobacteriia</taxon>
        <taxon>Sphingobacteriales</taxon>
        <taxon>Sphingobacteriaceae</taxon>
        <taxon>Olivibacter</taxon>
    </lineage>
</organism>